<dbReference type="RefSeq" id="WP_271186057.1">
    <property type="nucleotide sequence ID" value="NZ_BSFE01000002.1"/>
</dbReference>
<dbReference type="Proteomes" id="UP001143486">
    <property type="component" value="Unassembled WGS sequence"/>
</dbReference>
<proteinExistence type="predicted"/>
<evidence type="ECO:0000313" key="1">
    <source>
        <dbReference type="EMBL" id="GLK51678.1"/>
    </source>
</evidence>
<accession>A0A9W6IK27</accession>
<reference evidence="1" key="2">
    <citation type="submission" date="2023-01" db="EMBL/GenBank/DDBJ databases">
        <authorList>
            <person name="Sun Q."/>
            <person name="Evtushenko L."/>
        </authorList>
    </citation>
    <scope>NUCLEOTIDE SEQUENCE</scope>
    <source>
        <strain evidence="1">VKM B-1513</strain>
    </source>
</reference>
<dbReference type="AlphaFoldDB" id="A0A9W6IK27"/>
<organism evidence="1 2">
    <name type="scientific">Maricaulis virginensis</name>
    <dbReference type="NCBI Taxonomy" id="144022"/>
    <lineage>
        <taxon>Bacteria</taxon>
        <taxon>Pseudomonadati</taxon>
        <taxon>Pseudomonadota</taxon>
        <taxon>Alphaproteobacteria</taxon>
        <taxon>Maricaulales</taxon>
        <taxon>Maricaulaceae</taxon>
        <taxon>Maricaulis</taxon>
    </lineage>
</organism>
<comment type="caution">
    <text evidence="1">The sequence shown here is derived from an EMBL/GenBank/DDBJ whole genome shotgun (WGS) entry which is preliminary data.</text>
</comment>
<name>A0A9W6IK27_9PROT</name>
<evidence type="ECO:0000313" key="2">
    <source>
        <dbReference type="Proteomes" id="UP001143486"/>
    </source>
</evidence>
<protein>
    <recommendedName>
        <fullName evidence="3">Transmembrane protein (PGPGW)</fullName>
    </recommendedName>
</protein>
<sequence length="90" mass="9875">MPMKRIFRTARRPAKRAAGYALIGLGSVLAITPLPAGILLAGVGAAILIPADSGFRRWVRERRQSWKWLDGTLNRIGHAVPGSLGRYLIR</sequence>
<evidence type="ECO:0008006" key="3">
    <source>
        <dbReference type="Google" id="ProtNLM"/>
    </source>
</evidence>
<keyword evidence="2" id="KW-1185">Reference proteome</keyword>
<dbReference type="EMBL" id="BSFE01000002">
    <property type="protein sequence ID" value="GLK51678.1"/>
    <property type="molecule type" value="Genomic_DNA"/>
</dbReference>
<gene>
    <name evidence="1" type="ORF">GCM10017621_11860</name>
</gene>
<reference evidence="1" key="1">
    <citation type="journal article" date="2014" name="Int. J. Syst. Evol. Microbiol.">
        <title>Complete genome sequence of Corynebacterium casei LMG S-19264T (=DSM 44701T), isolated from a smear-ripened cheese.</title>
        <authorList>
            <consortium name="US DOE Joint Genome Institute (JGI-PGF)"/>
            <person name="Walter F."/>
            <person name="Albersmeier A."/>
            <person name="Kalinowski J."/>
            <person name="Ruckert C."/>
        </authorList>
    </citation>
    <scope>NUCLEOTIDE SEQUENCE</scope>
    <source>
        <strain evidence="1">VKM B-1513</strain>
    </source>
</reference>